<keyword evidence="7" id="KW-0539">Nucleus</keyword>
<feature type="compositionally biased region" description="Basic and acidic residues" evidence="10">
    <location>
        <begin position="178"/>
        <end position="202"/>
    </location>
</feature>
<dbReference type="STRING" id="559304.G8YJ33"/>
<dbReference type="eggNOG" id="KOG2656">
    <property type="taxonomic scope" value="Eukaryota"/>
</dbReference>
<dbReference type="FunCoup" id="G8YJ33">
    <property type="interactions" value="1651"/>
</dbReference>
<evidence type="ECO:0000256" key="6">
    <source>
        <dbReference type="ARBA" id="ARBA00023163"/>
    </source>
</evidence>
<dbReference type="SMART" id="SM00717">
    <property type="entry name" value="SANT"/>
    <property type="match status" value="1"/>
</dbReference>
<dbReference type="GO" id="GO:0006338">
    <property type="term" value="P:chromatin remodeling"/>
    <property type="evidence" value="ECO:0007669"/>
    <property type="project" value="InterPro"/>
</dbReference>
<gene>
    <name evidence="12" type="primary">Piso0_003442</name>
    <name evidence="12" type="ORF">GNLVRS01_PISO0G12414g</name>
    <name evidence="13" type="ORF">GNLVRS01_PISO0H12415g</name>
</gene>
<dbReference type="EMBL" id="FO082052">
    <property type="protein sequence ID" value="CCE81093.1"/>
    <property type="molecule type" value="Genomic_DNA"/>
</dbReference>
<dbReference type="GO" id="GO:0000122">
    <property type="term" value="P:negative regulation of transcription by RNA polymerase II"/>
    <property type="evidence" value="ECO:0007669"/>
    <property type="project" value="TreeGrafter"/>
</dbReference>
<feature type="domain" description="Myb-like" evidence="11">
    <location>
        <begin position="202"/>
        <end position="252"/>
    </location>
</feature>
<organism evidence="12 14">
    <name type="scientific">Pichia sorbitophila (strain ATCC MYA-4447 / BCRC 22081 / CBS 7064 / NBRC 10061 / NRRL Y-12695)</name>
    <name type="common">Hybrid yeast</name>
    <dbReference type="NCBI Taxonomy" id="559304"/>
    <lineage>
        <taxon>Eukaryota</taxon>
        <taxon>Fungi</taxon>
        <taxon>Dikarya</taxon>
        <taxon>Ascomycota</taxon>
        <taxon>Saccharomycotina</taxon>
        <taxon>Pichiomycetes</taxon>
        <taxon>Debaryomycetaceae</taxon>
        <taxon>Millerozyma</taxon>
    </lineage>
</organism>
<keyword evidence="6" id="KW-0804">Transcription</keyword>
<dbReference type="OMA" id="MLMERSH"/>
<keyword evidence="9" id="KW-0175">Coiled coil</keyword>
<dbReference type="InterPro" id="IPR027109">
    <property type="entry name" value="Swc4/Dmap1"/>
</dbReference>
<evidence type="ECO:0000256" key="7">
    <source>
        <dbReference type="ARBA" id="ARBA00023242"/>
    </source>
</evidence>
<dbReference type="Gene3D" id="1.10.10.60">
    <property type="entry name" value="Homeodomain-like"/>
    <property type="match status" value="1"/>
</dbReference>
<dbReference type="Pfam" id="PF16282">
    <property type="entry name" value="SANT_DAMP1_like"/>
    <property type="match status" value="1"/>
</dbReference>
<dbReference type="OrthoDB" id="19740at2759"/>
<dbReference type="InParanoid" id="G8YJ33"/>
<feature type="region of interest" description="Disordered" evidence="10">
    <location>
        <begin position="1"/>
        <end position="36"/>
    </location>
</feature>
<reference evidence="12" key="1">
    <citation type="submission" date="2011-10" db="EMBL/GenBank/DDBJ databases">
        <authorList>
            <person name="Genoscope - CEA"/>
        </authorList>
    </citation>
    <scope>NUCLEOTIDE SEQUENCE</scope>
</reference>
<comment type="similarity">
    <text evidence="2">Belongs to the SWC4 family.</text>
</comment>
<dbReference type="EMBL" id="FO082053">
    <property type="protein sequence ID" value="CCE80328.1"/>
    <property type="molecule type" value="Genomic_DNA"/>
</dbReference>
<evidence type="ECO:0000256" key="2">
    <source>
        <dbReference type="ARBA" id="ARBA00006918"/>
    </source>
</evidence>
<feature type="region of interest" description="Disordered" evidence="10">
    <location>
        <begin position="48"/>
        <end position="89"/>
    </location>
</feature>
<comment type="subcellular location">
    <subcellularLocation>
        <location evidence="1">Nucleus</location>
    </subcellularLocation>
</comment>
<dbReference type="Proteomes" id="UP000005222">
    <property type="component" value="Chromosome G"/>
</dbReference>
<evidence type="ECO:0000313" key="12">
    <source>
        <dbReference type="EMBL" id="CCE80328.1"/>
    </source>
</evidence>
<evidence type="ECO:0000256" key="5">
    <source>
        <dbReference type="ARBA" id="ARBA00023015"/>
    </source>
</evidence>
<dbReference type="AlphaFoldDB" id="G8YJ33"/>
<evidence type="ECO:0000256" key="10">
    <source>
        <dbReference type="SAM" id="MobiDB-lite"/>
    </source>
</evidence>
<evidence type="ECO:0000256" key="8">
    <source>
        <dbReference type="ARBA" id="ARBA00025264"/>
    </source>
</evidence>
<dbReference type="InterPro" id="IPR032563">
    <property type="entry name" value="DAMP1_SANT-like"/>
</dbReference>
<evidence type="ECO:0000259" key="11">
    <source>
        <dbReference type="SMART" id="SM00717"/>
    </source>
</evidence>
<dbReference type="GO" id="GO:0000812">
    <property type="term" value="C:Swr1 complex"/>
    <property type="evidence" value="ECO:0007669"/>
    <property type="project" value="TreeGrafter"/>
</dbReference>
<evidence type="ECO:0000256" key="4">
    <source>
        <dbReference type="ARBA" id="ARBA00022853"/>
    </source>
</evidence>
<keyword evidence="5" id="KW-0805">Transcription regulation</keyword>
<dbReference type="PANTHER" id="PTHR12855">
    <property type="entry name" value="DNA METHYLTRANSFERASE 1-ASSOCIATED PROTEIN 1 FAMILY MEMBER"/>
    <property type="match status" value="1"/>
</dbReference>
<dbReference type="Proteomes" id="UP000005222">
    <property type="component" value="Chromosome H"/>
</dbReference>
<reference evidence="14" key="2">
    <citation type="journal article" date="2012" name="G3 (Bethesda)">
        <title>Pichia sorbitophila, an interspecies yeast hybrid reveals early steps of genome resolution following polyploidization.</title>
        <authorList>
            <person name="Leh Louis V."/>
            <person name="Despons L."/>
            <person name="Friedrich A."/>
            <person name="Martin T."/>
            <person name="Durrens P."/>
            <person name="Casaregola S."/>
            <person name="Neuveglise C."/>
            <person name="Fairhead C."/>
            <person name="Marck C."/>
            <person name="Cruz J.A."/>
            <person name="Straub M.L."/>
            <person name="Kugler V."/>
            <person name="Sacerdot C."/>
            <person name="Uzunov Z."/>
            <person name="Thierry A."/>
            <person name="Weiss S."/>
            <person name="Bleykasten C."/>
            <person name="De Montigny J."/>
            <person name="Jacques N."/>
            <person name="Jung P."/>
            <person name="Lemaire M."/>
            <person name="Mallet S."/>
            <person name="Morel G."/>
            <person name="Richard G.F."/>
            <person name="Sarkar A."/>
            <person name="Savel G."/>
            <person name="Schacherer J."/>
            <person name="Seret M.L."/>
            <person name="Talla E."/>
            <person name="Samson G."/>
            <person name="Jubin C."/>
            <person name="Poulain J."/>
            <person name="Vacherie B."/>
            <person name="Barbe V."/>
            <person name="Pelletier E."/>
            <person name="Sherman D.J."/>
            <person name="Westhof E."/>
            <person name="Weissenbach J."/>
            <person name="Baret P.V."/>
            <person name="Wincker P."/>
            <person name="Gaillardin C."/>
            <person name="Dujon B."/>
            <person name="Souciet J.L."/>
        </authorList>
    </citation>
    <scope>NUCLEOTIDE SEQUENCE [LARGE SCALE GENOMIC DNA]</scope>
    <source>
        <strain evidence="14">ATCC MYA-4447 / BCRC 22081 / CBS 7064 / NBRC 10061 / NRRL Y-12695</strain>
    </source>
</reference>
<name>G8YJ33_PICSO</name>
<accession>G8YJ33</accession>
<keyword evidence="14" id="KW-1185">Reference proteome</keyword>
<evidence type="ECO:0000313" key="13">
    <source>
        <dbReference type="EMBL" id="CCE81093.1"/>
    </source>
</evidence>
<evidence type="ECO:0000313" key="14">
    <source>
        <dbReference type="Proteomes" id="UP000005222"/>
    </source>
</evidence>
<evidence type="ECO:0000256" key="3">
    <source>
        <dbReference type="ARBA" id="ARBA00019132"/>
    </source>
</evidence>
<sequence>MSASDILDVLNVQRGEGAPAKKKQKTNNGKTQRQSGMARELYNLLGPNTPPVSLSAGGGSSAVKDKLNLKPSPWSRIGFTPQKSEKGKSNLKLYHWVKGSKELLEQEAIEEKPYFFDKFDLKPDIPELVDEETYDRLMEEIRREKSKNSIPTETTNDDTKPASNDNNDNKTTELVNGIDKEKESRADSKEKEHKEDGDKSPAETEWSYEETKQLFVLCNDFELKWHAIFDRFTYPGKTLEDLKEHFYLLCGKILKNKPNVNPQLLDSLNSYSKSKEIERKQYLENLLTRTPAEIAEEESLVVEARRFELAAKKMLVERSNLLTLFDSPQTSQSVQQYRSSQGLTNLYNSLMIMDKHQKRKQLSFQKGSSGRDPIPPSIPVAASSSFKKDRGFQTHLQQYLSGLLKQNQANNNGIKQEKSAVQQLLAKKLTVKEEEAYGLYYHANEKLTPGVILRSGQRLPGLSQRQSTLKSVSSLLQELDIPTVGGTNWKPIMPTRKTMTKFDELLRASATLLEVKKAKDKLESEIKLIKSQRGLQ</sequence>
<dbReference type="GO" id="GO:0035267">
    <property type="term" value="C:NuA4 histone acetyltransferase complex"/>
    <property type="evidence" value="ECO:0007669"/>
    <property type="project" value="InterPro"/>
</dbReference>
<dbReference type="GO" id="GO:0003714">
    <property type="term" value="F:transcription corepressor activity"/>
    <property type="evidence" value="ECO:0007669"/>
    <property type="project" value="TreeGrafter"/>
</dbReference>
<dbReference type="InterPro" id="IPR001005">
    <property type="entry name" value="SANT/Myb"/>
</dbReference>
<keyword evidence="4" id="KW-0156">Chromatin regulator</keyword>
<comment type="function">
    <text evidence="8">Component of the SWR1 complex which mediates the ATP-dependent exchange of histone H2A for the H2A variant HZT1 leading to transcriptional regulation of selected genes by chromatin remodeling. Component of the NuA4 histone acetyltransferase complex which is involved in transcriptional activation of selected genes principally by acetylation of nucleosomal histone H4 and H2A. The NuA4 complex is also involved in DNA repair.</text>
</comment>
<evidence type="ECO:0000256" key="9">
    <source>
        <dbReference type="SAM" id="Coils"/>
    </source>
</evidence>
<proteinExistence type="inferred from homology"/>
<feature type="coiled-coil region" evidence="9">
    <location>
        <begin position="505"/>
        <end position="532"/>
    </location>
</feature>
<protein>
    <recommendedName>
        <fullName evidence="3">SWR1-complex protein 4</fullName>
    </recommendedName>
</protein>
<dbReference type="HOGENOM" id="CLU_018539_4_0_1"/>
<dbReference type="GO" id="GO:0006281">
    <property type="term" value="P:DNA repair"/>
    <property type="evidence" value="ECO:0007669"/>
    <property type="project" value="InterPro"/>
</dbReference>
<evidence type="ECO:0000256" key="1">
    <source>
        <dbReference type="ARBA" id="ARBA00004123"/>
    </source>
</evidence>
<dbReference type="PANTHER" id="PTHR12855:SF10">
    <property type="entry name" value="DNA METHYLTRANSFERASE 1-ASSOCIATED PROTEIN 1"/>
    <property type="match status" value="1"/>
</dbReference>
<feature type="region of interest" description="Disordered" evidence="10">
    <location>
        <begin position="141"/>
        <end position="205"/>
    </location>
</feature>